<reference evidence="2 3" key="1">
    <citation type="submission" date="2019-03" db="EMBL/GenBank/DDBJ databases">
        <title>Draft genome sequence data and analysis of a Fermenting Bacterium, Soehngenia longevitae strain 1933PT, isolated from petroleum reservoir in Azerbaijan.</title>
        <authorList>
            <person name="Grouzdev D.S."/>
            <person name="Bidzhieva S.K."/>
            <person name="Sokolova D.S."/>
            <person name="Tourova T.P."/>
            <person name="Poltaraus A.B."/>
            <person name="Nazina T.N."/>
        </authorList>
    </citation>
    <scope>NUCLEOTIDE SEQUENCE [LARGE SCALE GENOMIC DNA]</scope>
    <source>
        <strain evidence="2 3">1933P</strain>
    </source>
</reference>
<protein>
    <submittedName>
        <fullName evidence="2">IS1634 family transposase</fullName>
    </submittedName>
</protein>
<organism evidence="2 3">
    <name type="scientific">Soehngenia longivitae</name>
    <dbReference type="NCBI Taxonomy" id="2562294"/>
    <lineage>
        <taxon>Bacteria</taxon>
        <taxon>Bacillati</taxon>
        <taxon>Bacillota</taxon>
        <taxon>Tissierellia</taxon>
        <taxon>Tissierellales</taxon>
        <taxon>Tissierellaceae</taxon>
        <taxon>Soehngenia</taxon>
    </lineage>
</organism>
<dbReference type="EMBL" id="SRIB01000027">
    <property type="protein sequence ID" value="TFZ39136.1"/>
    <property type="molecule type" value="Genomic_DNA"/>
</dbReference>
<dbReference type="SUPFAM" id="SSF53098">
    <property type="entry name" value="Ribonuclease H-like"/>
    <property type="match status" value="1"/>
</dbReference>
<evidence type="ECO:0000313" key="3">
    <source>
        <dbReference type="Proteomes" id="UP000298381"/>
    </source>
</evidence>
<dbReference type="InterPro" id="IPR012337">
    <property type="entry name" value="RNaseH-like_sf"/>
</dbReference>
<dbReference type="Proteomes" id="UP000298381">
    <property type="component" value="Unassembled WGS sequence"/>
</dbReference>
<gene>
    <name evidence="2" type="ORF">E4100_09240</name>
</gene>
<comment type="caution">
    <text evidence="2">The sequence shown here is derived from an EMBL/GenBank/DDBJ whole genome shotgun (WGS) entry which is preliminary data.</text>
</comment>
<name>A0A4Z0D350_9FIRM</name>
<dbReference type="OrthoDB" id="9767746at2"/>
<dbReference type="InterPro" id="IPR002559">
    <property type="entry name" value="Transposase_11"/>
</dbReference>
<dbReference type="GO" id="GO:0004803">
    <property type="term" value="F:transposase activity"/>
    <property type="evidence" value="ECO:0007669"/>
    <property type="project" value="InterPro"/>
</dbReference>
<dbReference type="PANTHER" id="PTHR34614">
    <property type="match status" value="1"/>
</dbReference>
<dbReference type="NCBIfam" id="NF033559">
    <property type="entry name" value="transpos_IS1634"/>
    <property type="match status" value="1"/>
</dbReference>
<dbReference type="PANTHER" id="PTHR34614:SF2">
    <property type="entry name" value="TRANSPOSASE IS4-LIKE DOMAIN-CONTAINING PROTEIN"/>
    <property type="match status" value="1"/>
</dbReference>
<dbReference type="GO" id="GO:0003677">
    <property type="term" value="F:DNA binding"/>
    <property type="evidence" value="ECO:0007669"/>
    <property type="project" value="InterPro"/>
</dbReference>
<feature type="domain" description="Transposase IS4-like" evidence="1">
    <location>
        <begin position="230"/>
        <end position="503"/>
    </location>
</feature>
<dbReference type="Pfam" id="PF01609">
    <property type="entry name" value="DDE_Tnp_1"/>
    <property type="match status" value="1"/>
</dbReference>
<dbReference type="AlphaFoldDB" id="A0A4Z0D350"/>
<evidence type="ECO:0000259" key="1">
    <source>
        <dbReference type="Pfam" id="PF01609"/>
    </source>
</evidence>
<keyword evidence="3" id="KW-1185">Reference proteome</keyword>
<dbReference type="InterPro" id="IPR047654">
    <property type="entry name" value="IS1634_transpos"/>
</dbReference>
<sequence>MRYICYNNIYIGGAVMASIQVYNSRGNRYVRIIESYREPGMKYPRIRVLKNLGREDELEAKEPGIVERLKKELEESKSLEDTIKKESLINELKNIISENSSNNSKGFPIINYGVKVYESLWKELRLDYFFDYRQNKDSKIEYSLKDVVSLLTYSRLLNPDSKKSTYESRNSYINSKDLELEHLYRGLKFLGIQKDNLEKHINKQLAKTMDRNLNVAFYDVTTYYFESVDADDLRKFGYSKDNKVNQVQVVMGLLIDDQGIPISYELFPGNTNDFKTLVPVIEKLKKTYGIKKIIITADRGLNSKQNLAYLKSEGYDYVMAYKIRSSSRAVKEMVLGDDYKEESSEFKWKLCKFENTVSYQGEKVKLEDNMLITWSLKRAQKDRKDRERLIEKSKKLVESPSALKAEMKKGGKKYVQLSLAIEEPLRFNEKQKEIDEKFDGYYGIQFSDKSLSPEKVLDIYNGLWKIEESFKVLKSNLEARPIYVWTESSIKGHFVMCYLALVLERYLEYKLRQKGIDLSTEKIQEAIESAKIMVVEKESNGLKYYIKSETKDDYDKIVKALGIKEIPSTGLIKNII</sequence>
<proteinExistence type="predicted"/>
<evidence type="ECO:0000313" key="2">
    <source>
        <dbReference type="EMBL" id="TFZ39136.1"/>
    </source>
</evidence>
<dbReference type="GO" id="GO:0006313">
    <property type="term" value="P:DNA transposition"/>
    <property type="evidence" value="ECO:0007669"/>
    <property type="project" value="InterPro"/>
</dbReference>
<accession>A0A4Z0D350</accession>